<protein>
    <submittedName>
        <fullName evidence="1">Uncharacterized protein</fullName>
    </submittedName>
</protein>
<name>A0A0A9FFD9_ARUDO</name>
<reference evidence="1" key="1">
    <citation type="submission" date="2014-09" db="EMBL/GenBank/DDBJ databases">
        <authorList>
            <person name="Magalhaes I.L.F."/>
            <person name="Oliveira U."/>
            <person name="Santos F.R."/>
            <person name="Vidigal T.H.D.A."/>
            <person name="Brescovit A.D."/>
            <person name="Santos A.J."/>
        </authorList>
    </citation>
    <scope>NUCLEOTIDE SEQUENCE</scope>
    <source>
        <tissue evidence="1">Shoot tissue taken approximately 20 cm above the soil surface</tissue>
    </source>
</reference>
<dbReference type="EMBL" id="GBRH01186854">
    <property type="protein sequence ID" value="JAE11042.1"/>
    <property type="molecule type" value="Transcribed_RNA"/>
</dbReference>
<organism evidence="1">
    <name type="scientific">Arundo donax</name>
    <name type="common">Giant reed</name>
    <name type="synonym">Donax arundinaceus</name>
    <dbReference type="NCBI Taxonomy" id="35708"/>
    <lineage>
        <taxon>Eukaryota</taxon>
        <taxon>Viridiplantae</taxon>
        <taxon>Streptophyta</taxon>
        <taxon>Embryophyta</taxon>
        <taxon>Tracheophyta</taxon>
        <taxon>Spermatophyta</taxon>
        <taxon>Magnoliopsida</taxon>
        <taxon>Liliopsida</taxon>
        <taxon>Poales</taxon>
        <taxon>Poaceae</taxon>
        <taxon>PACMAD clade</taxon>
        <taxon>Arundinoideae</taxon>
        <taxon>Arundineae</taxon>
        <taxon>Arundo</taxon>
    </lineage>
</organism>
<dbReference type="AlphaFoldDB" id="A0A0A9FFD9"/>
<proteinExistence type="predicted"/>
<reference evidence="1" key="2">
    <citation type="journal article" date="2015" name="Data Brief">
        <title>Shoot transcriptome of the giant reed, Arundo donax.</title>
        <authorList>
            <person name="Barrero R.A."/>
            <person name="Guerrero F.D."/>
            <person name="Moolhuijzen P."/>
            <person name="Goolsby J.A."/>
            <person name="Tidwell J."/>
            <person name="Bellgard S.E."/>
            <person name="Bellgard M.I."/>
        </authorList>
    </citation>
    <scope>NUCLEOTIDE SEQUENCE</scope>
    <source>
        <tissue evidence="1">Shoot tissue taken approximately 20 cm above the soil surface</tissue>
    </source>
</reference>
<sequence length="67" mass="7606">MYKAHVGIEKAFAHWACQLVLTKVAVDWMDESAIWELADLSVNFSTAGPTFENLQMFCADELIQPWS</sequence>
<accession>A0A0A9FFD9</accession>
<evidence type="ECO:0000313" key="1">
    <source>
        <dbReference type="EMBL" id="JAE11042.1"/>
    </source>
</evidence>